<proteinExistence type="predicted"/>
<name>A9WRI9_RENSM</name>
<dbReference type="AlphaFoldDB" id="A9WRI9"/>
<dbReference type="Pfam" id="PF04073">
    <property type="entry name" value="tRNA_edit"/>
    <property type="match status" value="1"/>
</dbReference>
<protein>
    <submittedName>
        <fullName evidence="2">Conserved protein</fullName>
    </submittedName>
</protein>
<dbReference type="KEGG" id="rsa:RSal33209_2545"/>
<dbReference type="Proteomes" id="UP000002007">
    <property type="component" value="Chromosome"/>
</dbReference>
<sequence length="94" mass="10011">MILNNAVKRRLDVRKASFLSRERATELTEMEFGGITPLGLPGQWPILVDAEVLELPLALIGSGIRKSKRILPGKVLAQVAGVEIVPGLGLLAAG</sequence>
<evidence type="ECO:0000313" key="3">
    <source>
        <dbReference type="Proteomes" id="UP000002007"/>
    </source>
</evidence>
<dbReference type="EMBL" id="CP000910">
    <property type="protein sequence ID" value="ABY24271.1"/>
    <property type="molecule type" value="Genomic_DNA"/>
</dbReference>
<dbReference type="InterPro" id="IPR036754">
    <property type="entry name" value="YbaK/aa-tRNA-synt-asso_dom_sf"/>
</dbReference>
<evidence type="ECO:0000313" key="2">
    <source>
        <dbReference type="EMBL" id="ABY24271.1"/>
    </source>
</evidence>
<reference evidence="3" key="1">
    <citation type="journal article" date="2008" name="J. Bacteriol.">
        <title>Genome sequence of the fish pathogen Renibacterium salmoninarum suggests reductive evolution away from an environmental Arthrobacter ancestor.</title>
        <authorList>
            <person name="Wiens G.D."/>
            <person name="Rockey D.D."/>
            <person name="Wu Z."/>
            <person name="Chang J."/>
            <person name="Levy R."/>
            <person name="Crane S."/>
            <person name="Chen D.S."/>
            <person name="Capri G.R."/>
            <person name="Burnett J.R."/>
            <person name="Sudheesh P.S."/>
            <person name="Schipma M.J."/>
            <person name="Burd H."/>
            <person name="Bhattacharyya A."/>
            <person name="Rhodes L.D."/>
            <person name="Kaul R."/>
            <person name="Strom M.S."/>
        </authorList>
    </citation>
    <scope>NUCLEOTIDE SEQUENCE [LARGE SCALE GENOMIC DNA]</scope>
    <source>
        <strain evidence="3">ATCC 33209 / DSM 20767 / JCM 11484 / NBRC 15589 / NCIMB 2235</strain>
    </source>
</reference>
<dbReference type="Gene3D" id="3.90.960.10">
    <property type="entry name" value="YbaK/aminoacyl-tRNA synthetase-associated domain"/>
    <property type="match status" value="1"/>
</dbReference>
<dbReference type="HOGENOM" id="CLU_169718_0_0_11"/>
<gene>
    <name evidence="2" type="ordered locus">RSal33209_2545</name>
</gene>
<dbReference type="InterPro" id="IPR007214">
    <property type="entry name" value="YbaK/aa-tRNA-synth-assoc-dom"/>
</dbReference>
<accession>A9WRI9</accession>
<dbReference type="eggNOG" id="COG2606">
    <property type="taxonomic scope" value="Bacteria"/>
</dbReference>
<evidence type="ECO:0000259" key="1">
    <source>
        <dbReference type="Pfam" id="PF04073"/>
    </source>
</evidence>
<organism evidence="2 3">
    <name type="scientific">Renibacterium salmoninarum (strain ATCC 33209 / DSM 20767 / JCM 11484 / NBRC 15589 / NCIMB 2235)</name>
    <dbReference type="NCBI Taxonomy" id="288705"/>
    <lineage>
        <taxon>Bacteria</taxon>
        <taxon>Bacillati</taxon>
        <taxon>Actinomycetota</taxon>
        <taxon>Actinomycetes</taxon>
        <taxon>Micrococcales</taxon>
        <taxon>Micrococcaceae</taxon>
        <taxon>Renibacterium</taxon>
    </lineage>
</organism>
<feature type="domain" description="YbaK/aminoacyl-tRNA synthetase-associated" evidence="1">
    <location>
        <begin position="5"/>
        <end position="71"/>
    </location>
</feature>
<dbReference type="GO" id="GO:0002161">
    <property type="term" value="F:aminoacyl-tRNA deacylase activity"/>
    <property type="evidence" value="ECO:0007669"/>
    <property type="project" value="InterPro"/>
</dbReference>
<dbReference type="SUPFAM" id="SSF55826">
    <property type="entry name" value="YbaK/ProRS associated domain"/>
    <property type="match status" value="1"/>
</dbReference>
<keyword evidence="3" id="KW-1185">Reference proteome</keyword>
<dbReference type="STRING" id="288705.RSal33209_2545"/>